<feature type="transmembrane region" description="Helical" evidence="9">
    <location>
        <begin position="189"/>
        <end position="210"/>
    </location>
</feature>
<feature type="transmembrane region" description="Helical" evidence="9">
    <location>
        <begin position="315"/>
        <end position="335"/>
    </location>
</feature>
<protein>
    <submittedName>
        <fullName evidence="10">TrkH family potassium uptake protein</fullName>
    </submittedName>
</protein>
<sequence length="505" mass="53343">MHRLRNVPVLVLLMGIGALLMYLPALHAISIRDHHVARAFFYSGTLFLILIALIGFATAAGRQDDTPRGQLLTLLGCFTILPLMLAVPVSEAIPDTSFLNAWWEMVSSLTTTGATLFAPDRLPPSVHLWRALAGWMGGAIILVSAVAVLAPMNLGGFEVLGAGGASATGLAGAGFNLRVVDLRGRLARASISILPVYVALTVILWIVLILAGDPSLIAACHAMSTLATSGISPVGGMAAAPSGPGGEILIFLFLFLALTRRFYPSGKLQVGAQRLFQDPELRFGLLFIVTLPALLFLRHWIGALEIDEVPGIGQALLAIWGAVFTVLSFLTTTGFESASWEEARNWSGLATPGLILAGLAVIGGGVATTAGGVKLLRVYALYRHGEREVERLVHPSSIGGSGAVARKLRRQGAQMAWVFFMLFALSIAVTMLALSLSGLDFEKTTILSVAALSTTGPLANVAGSAPIDWATLDAWAKTVVAAAMVLGRLETLAIIALLNPDFWRN</sequence>
<feature type="transmembrane region" description="Helical" evidence="9">
    <location>
        <begin position="283"/>
        <end position="303"/>
    </location>
</feature>
<keyword evidence="7" id="KW-0406">Ion transport</keyword>
<comment type="caution">
    <text evidence="10">The sequence shown here is derived from an EMBL/GenBank/DDBJ whole genome shotgun (WGS) entry which is preliminary data.</text>
</comment>
<dbReference type="InterPro" id="IPR003445">
    <property type="entry name" value="Cat_transpt"/>
</dbReference>
<dbReference type="Pfam" id="PF02386">
    <property type="entry name" value="TrkH"/>
    <property type="match status" value="1"/>
</dbReference>
<feature type="transmembrane region" description="Helical" evidence="9">
    <location>
        <begin position="246"/>
        <end position="263"/>
    </location>
</feature>
<evidence type="ECO:0000256" key="9">
    <source>
        <dbReference type="SAM" id="Phobius"/>
    </source>
</evidence>
<feature type="transmembrane region" description="Helical" evidence="9">
    <location>
        <begin position="131"/>
        <end position="150"/>
    </location>
</feature>
<dbReference type="RefSeq" id="WP_263735671.1">
    <property type="nucleotide sequence ID" value="NZ_JAOWKY010000004.1"/>
</dbReference>
<keyword evidence="3" id="KW-0813">Transport</keyword>
<evidence type="ECO:0000313" key="11">
    <source>
        <dbReference type="Proteomes" id="UP001652542"/>
    </source>
</evidence>
<dbReference type="PANTHER" id="PTHR32024">
    <property type="entry name" value="TRK SYSTEM POTASSIUM UPTAKE PROTEIN TRKG-RELATED"/>
    <property type="match status" value="1"/>
</dbReference>
<evidence type="ECO:0000256" key="6">
    <source>
        <dbReference type="ARBA" id="ARBA00022989"/>
    </source>
</evidence>
<feature type="transmembrane region" description="Helical" evidence="9">
    <location>
        <begin position="416"/>
        <end position="439"/>
    </location>
</feature>
<keyword evidence="6 9" id="KW-1133">Transmembrane helix</keyword>
<proteinExistence type="inferred from homology"/>
<evidence type="ECO:0000313" key="10">
    <source>
        <dbReference type="EMBL" id="MCV2870002.1"/>
    </source>
</evidence>
<feature type="transmembrane region" description="Helical" evidence="9">
    <location>
        <begin position="156"/>
        <end position="177"/>
    </location>
</feature>
<accession>A0ABT2ZFU3</accession>
<evidence type="ECO:0000256" key="7">
    <source>
        <dbReference type="ARBA" id="ARBA00023065"/>
    </source>
</evidence>
<gene>
    <name evidence="10" type="ORF">OEW28_15330</name>
</gene>
<keyword evidence="5 9" id="KW-0812">Transmembrane</keyword>
<keyword evidence="11" id="KW-1185">Reference proteome</keyword>
<dbReference type="EMBL" id="JAOWKY010000004">
    <property type="protein sequence ID" value="MCV2870002.1"/>
    <property type="molecule type" value="Genomic_DNA"/>
</dbReference>
<feature type="transmembrane region" description="Helical" evidence="9">
    <location>
        <begin position="355"/>
        <end position="376"/>
    </location>
</feature>
<feature type="transmembrane region" description="Helical" evidence="9">
    <location>
        <begin position="39"/>
        <end position="59"/>
    </location>
</feature>
<dbReference type="PANTHER" id="PTHR32024:SF2">
    <property type="entry name" value="TRK SYSTEM POTASSIUM UPTAKE PROTEIN TRKG-RELATED"/>
    <property type="match status" value="1"/>
</dbReference>
<keyword evidence="4" id="KW-1003">Cell membrane</keyword>
<feature type="transmembrane region" description="Helical" evidence="9">
    <location>
        <begin position="7"/>
        <end position="27"/>
    </location>
</feature>
<feature type="transmembrane region" description="Helical" evidence="9">
    <location>
        <begin position="101"/>
        <end position="119"/>
    </location>
</feature>
<organism evidence="10 11">
    <name type="scientific">Albidovulum marisflavi</name>
    <dbReference type="NCBI Taxonomy" id="2984159"/>
    <lineage>
        <taxon>Bacteria</taxon>
        <taxon>Pseudomonadati</taxon>
        <taxon>Pseudomonadota</taxon>
        <taxon>Alphaproteobacteria</taxon>
        <taxon>Rhodobacterales</taxon>
        <taxon>Paracoccaceae</taxon>
        <taxon>Albidovulum</taxon>
    </lineage>
</organism>
<keyword evidence="8 9" id="KW-0472">Membrane</keyword>
<feature type="transmembrane region" description="Helical" evidence="9">
    <location>
        <begin position="71"/>
        <end position="89"/>
    </location>
</feature>
<evidence type="ECO:0000256" key="4">
    <source>
        <dbReference type="ARBA" id="ARBA00022475"/>
    </source>
</evidence>
<comment type="subcellular location">
    <subcellularLocation>
        <location evidence="1">Cell membrane</location>
        <topology evidence="1">Multi-pass membrane protein</topology>
    </subcellularLocation>
</comment>
<evidence type="ECO:0000256" key="1">
    <source>
        <dbReference type="ARBA" id="ARBA00004651"/>
    </source>
</evidence>
<evidence type="ECO:0000256" key="2">
    <source>
        <dbReference type="ARBA" id="ARBA00009137"/>
    </source>
</evidence>
<comment type="similarity">
    <text evidence="2">Belongs to the TrkH potassium transport family.</text>
</comment>
<evidence type="ECO:0000256" key="8">
    <source>
        <dbReference type="ARBA" id="ARBA00023136"/>
    </source>
</evidence>
<evidence type="ECO:0000256" key="5">
    <source>
        <dbReference type="ARBA" id="ARBA00022692"/>
    </source>
</evidence>
<dbReference type="Proteomes" id="UP001652542">
    <property type="component" value="Unassembled WGS sequence"/>
</dbReference>
<evidence type="ECO:0000256" key="3">
    <source>
        <dbReference type="ARBA" id="ARBA00022448"/>
    </source>
</evidence>
<feature type="transmembrane region" description="Helical" evidence="9">
    <location>
        <begin position="479"/>
        <end position="498"/>
    </location>
</feature>
<name>A0ABT2ZFU3_9RHOB</name>
<reference evidence="10 11" key="1">
    <citation type="submission" date="2022-10" db="EMBL/GenBank/DDBJ databases">
        <title>Defluviimonas sp. nov., isolated from ocean surface water.</title>
        <authorList>
            <person name="He W."/>
            <person name="Wang L."/>
            <person name="Zhang D.-F."/>
        </authorList>
    </citation>
    <scope>NUCLEOTIDE SEQUENCE [LARGE SCALE GENOMIC DNA]</scope>
    <source>
        <strain evidence="10 11">WL0002</strain>
    </source>
</reference>